<sequence length="396" mass="44278">MENFRNYYDILNINRQAKGDEIKQAFRRLARQYHPDLNPGDQGAEEKFKTLSEAYEVLSDPNKRAKYDQFSLFWKRQESPGGDRGRNPRPGVRQPEADNDFSQFPDFNIFVDDLLGRGPVNPRPGVRSPAAAGAELRSEPRSAPRRTMPRTEGSRIPEPRTQNPRTPEPQNPEPRTQNPRTPEPRTEVRSAPPPLVNRGASPPPPALGYKTGMVKTAYTIRPAAPPRDAEAKLEVPLERAYSGGRERVRLEDGRSIEVDMPGGMVTGQQMRLRGQGIEGGNLYLRVVVTPHPFYRLQGSDLFCVVSISPVEAILGAAIAVPTLDGPVQMKLQPGVRSGQRLRLAAKGYPQPQGRRGDQIVEVQVVIPKTISPEERVLYEEIYGLERDRLHKPLLLG</sequence>
<dbReference type="FunFam" id="2.60.260.20:FF:000013">
    <property type="entry name" value="DnaJ subfamily B member 11"/>
    <property type="match status" value="1"/>
</dbReference>
<dbReference type="CDD" id="cd06257">
    <property type="entry name" value="DnaJ"/>
    <property type="match status" value="1"/>
</dbReference>
<dbReference type="EMBL" id="AJTX02000002">
    <property type="protein sequence ID" value="KKJ01161.1"/>
    <property type="molecule type" value="Genomic_DNA"/>
</dbReference>
<dbReference type="PROSITE" id="PS00636">
    <property type="entry name" value="DNAJ_1"/>
    <property type="match status" value="1"/>
</dbReference>
<dbReference type="InterPro" id="IPR008971">
    <property type="entry name" value="HSP40/DnaJ_pept-bd"/>
</dbReference>
<dbReference type="InterPro" id="IPR001623">
    <property type="entry name" value="DnaJ_domain"/>
</dbReference>
<feature type="region of interest" description="Disordered" evidence="2">
    <location>
        <begin position="75"/>
        <end position="104"/>
    </location>
</feature>
<protein>
    <recommendedName>
        <fullName evidence="3">J domain-containing protein</fullName>
    </recommendedName>
</protein>
<dbReference type="GO" id="GO:0005737">
    <property type="term" value="C:cytoplasm"/>
    <property type="evidence" value="ECO:0007669"/>
    <property type="project" value="TreeGrafter"/>
</dbReference>
<reference evidence="4" key="1">
    <citation type="submission" date="2012-04" db="EMBL/GenBank/DDBJ databases">
        <authorList>
            <person name="Borisov I.G."/>
            <person name="Ivanikova N.V."/>
            <person name="Pinevich A.V."/>
        </authorList>
    </citation>
    <scope>NUCLEOTIDE SEQUENCE</scope>
    <source>
        <strain evidence="4">CALU 1027</strain>
    </source>
</reference>
<dbReference type="PANTHER" id="PTHR43096:SF52">
    <property type="entry name" value="DNAJ HOMOLOG 1, MITOCHONDRIAL-RELATED"/>
    <property type="match status" value="1"/>
</dbReference>
<evidence type="ECO:0000313" key="4">
    <source>
        <dbReference type="EMBL" id="KKJ01161.1"/>
    </source>
</evidence>
<dbReference type="InterPro" id="IPR018253">
    <property type="entry name" value="DnaJ_domain_CS"/>
</dbReference>
<dbReference type="Gene3D" id="2.60.260.20">
    <property type="entry name" value="Urease metallochaperone UreE, N-terminal domain"/>
    <property type="match status" value="2"/>
</dbReference>
<dbReference type="AlphaFoldDB" id="A0A0M2PXJ4"/>
<dbReference type="RefSeq" id="WP_017713739.1">
    <property type="nucleotide sequence ID" value="NZ_KB235941.1"/>
</dbReference>
<dbReference type="PANTHER" id="PTHR43096">
    <property type="entry name" value="DNAJ HOMOLOG 1, MITOCHONDRIAL-RELATED"/>
    <property type="match status" value="1"/>
</dbReference>
<feature type="region of interest" description="Disordered" evidence="2">
    <location>
        <begin position="120"/>
        <end position="210"/>
    </location>
</feature>
<dbReference type="GO" id="GO:0051082">
    <property type="term" value="F:unfolded protein binding"/>
    <property type="evidence" value="ECO:0007669"/>
    <property type="project" value="InterPro"/>
</dbReference>
<dbReference type="GO" id="GO:0042026">
    <property type="term" value="P:protein refolding"/>
    <property type="evidence" value="ECO:0007669"/>
    <property type="project" value="TreeGrafter"/>
</dbReference>
<feature type="compositionally biased region" description="Pro residues" evidence="2">
    <location>
        <begin position="191"/>
        <end position="206"/>
    </location>
</feature>
<dbReference type="STRING" id="317619.GCA_000332315_03548"/>
<dbReference type="InterPro" id="IPR036869">
    <property type="entry name" value="J_dom_sf"/>
</dbReference>
<dbReference type="eggNOG" id="COG0484">
    <property type="taxonomic scope" value="Bacteria"/>
</dbReference>
<proteinExistence type="predicted"/>
<evidence type="ECO:0000313" key="5">
    <source>
        <dbReference type="Proteomes" id="UP000034681"/>
    </source>
</evidence>
<feature type="compositionally biased region" description="Basic and acidic residues" evidence="2">
    <location>
        <begin position="75"/>
        <end position="86"/>
    </location>
</feature>
<dbReference type="Proteomes" id="UP000034681">
    <property type="component" value="Unassembled WGS sequence"/>
</dbReference>
<comment type="caution">
    <text evidence="4">The sequence shown here is derived from an EMBL/GenBank/DDBJ whole genome shotgun (WGS) entry which is preliminary data.</text>
</comment>
<dbReference type="CDD" id="cd10747">
    <property type="entry name" value="DnaJ_C"/>
    <property type="match status" value="1"/>
</dbReference>
<keyword evidence="1" id="KW-0143">Chaperone</keyword>
<dbReference type="Pfam" id="PF00226">
    <property type="entry name" value="DnaJ"/>
    <property type="match status" value="1"/>
</dbReference>
<dbReference type="InterPro" id="IPR002939">
    <property type="entry name" value="DnaJ_C"/>
</dbReference>
<dbReference type="Pfam" id="PF01556">
    <property type="entry name" value="DnaJ_C"/>
    <property type="match status" value="1"/>
</dbReference>
<dbReference type="SUPFAM" id="SSF46565">
    <property type="entry name" value="Chaperone J-domain"/>
    <property type="match status" value="1"/>
</dbReference>
<evidence type="ECO:0000256" key="1">
    <source>
        <dbReference type="ARBA" id="ARBA00023186"/>
    </source>
</evidence>
<dbReference type="SMART" id="SM00271">
    <property type="entry name" value="DnaJ"/>
    <property type="match status" value="1"/>
</dbReference>
<name>A0A0M2PXJ4_PROHO</name>
<evidence type="ECO:0000259" key="3">
    <source>
        <dbReference type="PROSITE" id="PS50076"/>
    </source>
</evidence>
<dbReference type="Gene3D" id="1.10.287.110">
    <property type="entry name" value="DnaJ domain"/>
    <property type="match status" value="1"/>
</dbReference>
<organism evidence="4 5">
    <name type="scientific">Prochlorothrix hollandica PCC 9006 = CALU 1027</name>
    <dbReference type="NCBI Taxonomy" id="317619"/>
    <lineage>
        <taxon>Bacteria</taxon>
        <taxon>Bacillati</taxon>
        <taxon>Cyanobacteriota</taxon>
        <taxon>Cyanophyceae</taxon>
        <taxon>Prochlorotrichales</taxon>
        <taxon>Prochlorotrichaceae</taxon>
        <taxon>Prochlorothrix</taxon>
    </lineage>
</organism>
<dbReference type="SUPFAM" id="SSF49493">
    <property type="entry name" value="HSP40/DnaJ peptide-binding domain"/>
    <property type="match status" value="2"/>
</dbReference>
<feature type="domain" description="J" evidence="3">
    <location>
        <begin position="6"/>
        <end position="71"/>
    </location>
</feature>
<gene>
    <name evidence="4" type="ORF">PROH_01855</name>
</gene>
<evidence type="ECO:0000256" key="2">
    <source>
        <dbReference type="SAM" id="MobiDB-lite"/>
    </source>
</evidence>
<dbReference type="PROSITE" id="PS50076">
    <property type="entry name" value="DNAJ_2"/>
    <property type="match status" value="1"/>
</dbReference>
<keyword evidence="5" id="KW-1185">Reference proteome</keyword>
<dbReference type="OrthoDB" id="9779889at2"/>
<dbReference type="PRINTS" id="PR00625">
    <property type="entry name" value="JDOMAIN"/>
</dbReference>
<accession>A0A0M2PXJ4</accession>